<dbReference type="PANTHER" id="PTHR13847">
    <property type="entry name" value="SARCOSINE DEHYDROGENASE-RELATED"/>
    <property type="match status" value="1"/>
</dbReference>
<dbReference type="InterPro" id="IPR036188">
    <property type="entry name" value="FAD/NAD-bd_sf"/>
</dbReference>
<evidence type="ECO:0000313" key="2">
    <source>
        <dbReference type="EMBL" id="PQJ09930.1"/>
    </source>
</evidence>
<dbReference type="Gene3D" id="3.30.9.10">
    <property type="entry name" value="D-Amino Acid Oxidase, subunit A, domain 2"/>
    <property type="match status" value="1"/>
</dbReference>
<dbReference type="GO" id="GO:0005737">
    <property type="term" value="C:cytoplasm"/>
    <property type="evidence" value="ECO:0007669"/>
    <property type="project" value="TreeGrafter"/>
</dbReference>
<reference evidence="2 3" key="1">
    <citation type="submission" date="2018-01" db="EMBL/GenBank/DDBJ databases">
        <title>A novel member of the phylum Bacteroidetes isolated from glacier ice.</title>
        <authorList>
            <person name="Liu Q."/>
            <person name="Xin Y.-H."/>
        </authorList>
    </citation>
    <scope>NUCLEOTIDE SEQUENCE [LARGE SCALE GENOMIC DNA]</scope>
    <source>
        <strain evidence="2 3">RB1R16</strain>
    </source>
</reference>
<name>A0A2S7SSP1_9BACT</name>
<sequence length="379" mass="42424">MFSYWEQESFTRYDHIVIGAGIVGLSMAIELKDKFPATRVLVLERGLLPTGASTRNAGFACMGSATELLDDLQHTTETEAVELFEWRKKGLELLRKRLGDSNIGYRENGSYELISTDELEALDKLEYLNQLLLPITGKPAFRLANDKVGEFGFSKDYTKALIENNCEGELHSGMMMRALTDMAISKGIEIKTGADVIKFDDLDTRVEVLLRDPFRNETSVLHCDKLFICTNAFTKQLLPDVDVVPGRGQVVITHPVPGLKFKGIYHFDKGYYYFREIDGRVLLGGGRNLDFKTENTTDFALNEMIQADLVQKLYDIILPSTPFTIDRRWTGIMAFGANKFPIVKAFSPRVFGAFRMGGMGVALGSEAARRLVEIVAEGD</sequence>
<keyword evidence="3" id="KW-1185">Reference proteome</keyword>
<dbReference type="SUPFAM" id="SSF51905">
    <property type="entry name" value="FAD/NAD(P)-binding domain"/>
    <property type="match status" value="1"/>
</dbReference>
<organism evidence="2 3">
    <name type="scientific">Flavipsychrobacter stenotrophus</name>
    <dbReference type="NCBI Taxonomy" id="2077091"/>
    <lineage>
        <taxon>Bacteria</taxon>
        <taxon>Pseudomonadati</taxon>
        <taxon>Bacteroidota</taxon>
        <taxon>Chitinophagia</taxon>
        <taxon>Chitinophagales</taxon>
        <taxon>Chitinophagaceae</taxon>
        <taxon>Flavipsychrobacter</taxon>
    </lineage>
</organism>
<feature type="domain" description="FAD dependent oxidoreductase" evidence="1">
    <location>
        <begin position="14"/>
        <end position="373"/>
    </location>
</feature>
<dbReference type="OrthoDB" id="1491488at2"/>
<comment type="caution">
    <text evidence="2">The sequence shown here is derived from an EMBL/GenBank/DDBJ whole genome shotgun (WGS) entry which is preliminary data.</text>
</comment>
<dbReference type="RefSeq" id="WP_105039939.1">
    <property type="nucleotide sequence ID" value="NZ_PPSL01000004.1"/>
</dbReference>
<dbReference type="PANTHER" id="PTHR13847:SF281">
    <property type="entry name" value="FAD DEPENDENT OXIDOREDUCTASE DOMAIN-CONTAINING PROTEIN"/>
    <property type="match status" value="1"/>
</dbReference>
<gene>
    <name evidence="2" type="ORF">CJD36_014590</name>
</gene>
<dbReference type="InterPro" id="IPR006076">
    <property type="entry name" value="FAD-dep_OxRdtase"/>
</dbReference>
<evidence type="ECO:0000259" key="1">
    <source>
        <dbReference type="Pfam" id="PF01266"/>
    </source>
</evidence>
<dbReference type="Proteomes" id="UP000239872">
    <property type="component" value="Unassembled WGS sequence"/>
</dbReference>
<proteinExistence type="predicted"/>
<dbReference type="EMBL" id="PPSL01000004">
    <property type="protein sequence ID" value="PQJ09930.1"/>
    <property type="molecule type" value="Genomic_DNA"/>
</dbReference>
<dbReference type="AlphaFoldDB" id="A0A2S7SSP1"/>
<dbReference type="Pfam" id="PF01266">
    <property type="entry name" value="DAO"/>
    <property type="match status" value="1"/>
</dbReference>
<evidence type="ECO:0000313" key="3">
    <source>
        <dbReference type="Proteomes" id="UP000239872"/>
    </source>
</evidence>
<dbReference type="Gene3D" id="3.50.50.60">
    <property type="entry name" value="FAD/NAD(P)-binding domain"/>
    <property type="match status" value="1"/>
</dbReference>
<accession>A0A2S7SSP1</accession>
<protein>
    <submittedName>
        <fullName evidence="2">FAD-dependent oxidoreductase</fullName>
    </submittedName>
</protein>